<dbReference type="AlphaFoldDB" id="A0A1S9RG99"/>
<evidence type="ECO:0000313" key="1">
    <source>
        <dbReference type="EMBL" id="OOQ84562.1"/>
    </source>
</evidence>
<proteinExistence type="predicted"/>
<reference evidence="2" key="1">
    <citation type="submission" date="2015-09" db="EMBL/GenBank/DDBJ databases">
        <authorList>
            <person name="Fill T.P."/>
            <person name="Baretta J.F."/>
            <person name="de Almeida L.G."/>
            <person name="Rocha M."/>
            <person name="de Souza D.H."/>
            <person name="Malavazi I."/>
            <person name="Cerdeira L.T."/>
            <person name="Hong H."/>
            <person name="Samborskyy M."/>
            <person name="de Vasconcelos A.T."/>
            <person name="Leadlay P."/>
            <person name="Rodrigues-Filho E."/>
        </authorList>
    </citation>
    <scope>NUCLEOTIDE SEQUENCE [LARGE SCALE GENOMIC DNA]</scope>
    <source>
        <strain evidence="2">LaBioMMi 136</strain>
    </source>
</reference>
<dbReference type="SUPFAM" id="SSF51197">
    <property type="entry name" value="Clavaminate synthase-like"/>
    <property type="match status" value="1"/>
</dbReference>
<sequence>MSISQTMALPKSLNPDDVMHFPSKVYGDWRDEFHRFGCAVIKGVIGPDRAEYYRGKQMEWLKKFDLGFDEKDESTWTTKHLPCNFKGGMYFLYGATHENFVWEARMEPKVIDVFTKLWETEELLVAFDGFNVSFPNREDTKWSPWPHCDQSPNRKGMQAVQGLVNFAPNGPNDGGLILMKGAANLFDEFFASQRQAADHEDAPPAELEWEDLFLFTEDHVQWFKDRGCELTKINLDPGDMVLWDSRTMHYACLPQGDQIRHAQYICMTPKRFATPEALELRKRCFDEYRGTTHWPHRNIHITSMKPMRGDQVCPKDRDEPFEKPVITDQMLKLVGVEGY</sequence>
<dbReference type="Proteomes" id="UP000190744">
    <property type="component" value="Unassembled WGS sequence"/>
</dbReference>
<accession>A0A1S9RG99</accession>
<dbReference type="EMBL" id="LJBN01000179">
    <property type="protein sequence ID" value="OOQ84562.1"/>
    <property type="molecule type" value="Genomic_DNA"/>
</dbReference>
<evidence type="ECO:0000313" key="2">
    <source>
        <dbReference type="Proteomes" id="UP000190744"/>
    </source>
</evidence>
<name>A0A1S9RG99_PENBI</name>
<dbReference type="PANTHER" id="PTHR31630">
    <property type="entry name" value="PHYTANOYL-COA DIOXYGENASE-RELATED-RELATED"/>
    <property type="match status" value="1"/>
</dbReference>
<comment type="caution">
    <text evidence="1">The sequence shown here is derived from an EMBL/GenBank/DDBJ whole genome shotgun (WGS) entry which is preliminary data.</text>
</comment>
<organism evidence="1 2">
    <name type="scientific">Penicillium brasilianum</name>
    <dbReference type="NCBI Taxonomy" id="104259"/>
    <lineage>
        <taxon>Eukaryota</taxon>
        <taxon>Fungi</taxon>
        <taxon>Dikarya</taxon>
        <taxon>Ascomycota</taxon>
        <taxon>Pezizomycotina</taxon>
        <taxon>Eurotiomycetes</taxon>
        <taxon>Eurotiomycetidae</taxon>
        <taxon>Eurotiales</taxon>
        <taxon>Aspergillaceae</taxon>
        <taxon>Penicillium</taxon>
    </lineage>
</organism>
<evidence type="ECO:0008006" key="3">
    <source>
        <dbReference type="Google" id="ProtNLM"/>
    </source>
</evidence>
<gene>
    <name evidence="1" type="ORF">PEBR_30031</name>
</gene>
<dbReference type="Gene3D" id="2.60.120.620">
    <property type="entry name" value="q2cbj1_9rhob like domain"/>
    <property type="match status" value="1"/>
</dbReference>
<dbReference type="PANTHER" id="PTHR31630:SF6">
    <property type="entry name" value="PHYTANOYL-COA DIOXYGENASE-RELATED"/>
    <property type="match status" value="1"/>
</dbReference>
<protein>
    <recommendedName>
        <fullName evidence="3">Phytanoyl-CoA dioxygenase</fullName>
    </recommendedName>
</protein>